<dbReference type="PANTHER" id="PTHR45661:SF3">
    <property type="entry name" value="IG-LIKE DOMAIN-CONTAINING PROTEIN"/>
    <property type="match status" value="1"/>
</dbReference>
<reference evidence="1" key="1">
    <citation type="submission" date="2015-07" db="EMBL/GenBank/DDBJ databases">
        <title>Adaptation to a free-living lifestyle via gene acquisitions in the diplomonad Trepomonas sp. PC1.</title>
        <authorList>
            <person name="Xu F."/>
            <person name="Jerlstrom-Hultqvist J."/>
            <person name="Kolisko M."/>
            <person name="Simpson A.G.B."/>
            <person name="Roger A.J."/>
            <person name="Svard S.G."/>
            <person name="Andersson J.O."/>
        </authorList>
    </citation>
    <scope>NUCLEOTIDE SEQUENCE</scope>
    <source>
        <strain evidence="1">PC1</strain>
    </source>
</reference>
<dbReference type="Gene3D" id="3.80.10.10">
    <property type="entry name" value="Ribonuclease Inhibitor"/>
    <property type="match status" value="2"/>
</dbReference>
<proteinExistence type="predicted"/>
<dbReference type="InterPro" id="IPR053139">
    <property type="entry name" value="Surface_bspA-like"/>
</dbReference>
<dbReference type="InterPro" id="IPR026906">
    <property type="entry name" value="LRR_5"/>
</dbReference>
<dbReference type="SUPFAM" id="SSF52058">
    <property type="entry name" value="L domain-like"/>
    <property type="match status" value="1"/>
</dbReference>
<feature type="non-terminal residue" evidence="1">
    <location>
        <position position="1"/>
    </location>
</feature>
<dbReference type="EMBL" id="GDID01003613">
    <property type="protein sequence ID" value="JAP92993.1"/>
    <property type="molecule type" value="Transcribed_RNA"/>
</dbReference>
<dbReference type="AlphaFoldDB" id="A0A146K854"/>
<sequence length="396" mass="44744">TLYFDNIIISNIITKDIDNTHVFNVVAPRATQIYDHAFFKWSQLRFVYIPNVILVYPSAFELCTNLQVVVGQNLQKIGAIAFQQCYQLAHISLQNVNKFGNSSFDYTALKAVVNRKCKVLSANAFSFCPQIQFLDFEVALQADLNGFSGSDLRCVRLPSAETVMFSNAKNVRATADSSLAVKSQLGQQKTKNQFDSKTENQILYSNFCPALASKPRLKGLVLLKCTLIPPKVFQLDYNLSFAICFRVERVCAKAFCECSYLTTFRSKRLKILEELSFGNCYSLRKIDLQNITQLGKGAFSGGCGLLSVSLQSCREIPEKCFAFSQIRQIVGDFQNVADDAFENCETDVNVEKGQGKNLIRFQELLDGKYKERKHIFNILARNKNKSQILRNFQMGN</sequence>
<organism evidence="1">
    <name type="scientific">Trepomonas sp. PC1</name>
    <dbReference type="NCBI Taxonomy" id="1076344"/>
    <lineage>
        <taxon>Eukaryota</taxon>
        <taxon>Metamonada</taxon>
        <taxon>Diplomonadida</taxon>
        <taxon>Hexamitidae</taxon>
        <taxon>Hexamitinae</taxon>
        <taxon>Trepomonas</taxon>
    </lineage>
</organism>
<protein>
    <submittedName>
        <fullName evidence="1">Leucine rich repeats-containing protein</fullName>
    </submittedName>
</protein>
<name>A0A146K854_9EUKA</name>
<dbReference type="Pfam" id="PF13306">
    <property type="entry name" value="LRR_5"/>
    <property type="match status" value="2"/>
</dbReference>
<evidence type="ECO:0000313" key="1">
    <source>
        <dbReference type="EMBL" id="JAP92993.1"/>
    </source>
</evidence>
<feature type="non-terminal residue" evidence="1">
    <location>
        <position position="396"/>
    </location>
</feature>
<dbReference type="InterPro" id="IPR032675">
    <property type="entry name" value="LRR_dom_sf"/>
</dbReference>
<accession>A0A146K854</accession>
<dbReference type="PANTHER" id="PTHR45661">
    <property type="entry name" value="SURFACE ANTIGEN"/>
    <property type="match status" value="1"/>
</dbReference>
<gene>
    <name evidence="1" type="ORF">TPC1_14884</name>
</gene>